<dbReference type="AlphaFoldDB" id="A0A173XMN6"/>
<gene>
    <name evidence="3" type="ORF">ERS852392_00605</name>
</gene>
<dbReference type="GO" id="GO:0005975">
    <property type="term" value="P:carbohydrate metabolic process"/>
    <property type="evidence" value="ECO:0007669"/>
    <property type="project" value="InterPro"/>
</dbReference>
<reference evidence="3 4" key="1">
    <citation type="submission" date="2015-09" db="EMBL/GenBank/DDBJ databases">
        <authorList>
            <consortium name="Pathogen Informatics"/>
        </authorList>
    </citation>
    <scope>NUCLEOTIDE SEQUENCE [LARGE SCALE GENOMIC DNA]</scope>
    <source>
        <strain evidence="3 4">2789STDY5608835</strain>
    </source>
</reference>
<dbReference type="CDD" id="cd11301">
    <property type="entry name" value="Fut1_Fut2_like"/>
    <property type="match status" value="1"/>
</dbReference>
<dbReference type="Pfam" id="PF01531">
    <property type="entry name" value="Glyco_transf_11"/>
    <property type="match status" value="1"/>
</dbReference>
<organism evidence="3 4">
    <name type="scientific">Roseburia inulinivorans</name>
    <dbReference type="NCBI Taxonomy" id="360807"/>
    <lineage>
        <taxon>Bacteria</taxon>
        <taxon>Bacillati</taxon>
        <taxon>Bacillota</taxon>
        <taxon>Clostridia</taxon>
        <taxon>Lachnospirales</taxon>
        <taxon>Lachnospiraceae</taxon>
        <taxon>Roseburia</taxon>
    </lineage>
</organism>
<keyword evidence="1" id="KW-0328">Glycosyltransferase</keyword>
<sequence>MKVIAELTGGFGNQLFAYACGYALAKKKGADLYINTYMADNGMSRELGIDELTIEYVERITYKYKRDFLNRAVFNKIRRRKAIGAKTKIFKENGNFVYHPEVFEQNGDVMLSGYWQSDKYFSEYADDLRRLFRPKKLSETAKKSIELIHSLGETVAVHIRRGDYLLADTNLRMEYFEDAMKIMEEKVGKVNYCFFSDDIAWVKENFGEKDNYYFISGQEDMSYIDEFFCMVECRHDITANSSFSWWAAYLNANPQKVVTAPIVSFWRGDFYPESWIKIESRIEQDVKNTSDKS</sequence>
<dbReference type="InterPro" id="IPR002516">
    <property type="entry name" value="Glyco_trans_11"/>
</dbReference>
<evidence type="ECO:0000256" key="2">
    <source>
        <dbReference type="ARBA" id="ARBA00022679"/>
    </source>
</evidence>
<dbReference type="PROSITE" id="PS51257">
    <property type="entry name" value="PROKAR_LIPOPROTEIN"/>
    <property type="match status" value="1"/>
</dbReference>
<dbReference type="GO" id="GO:0016020">
    <property type="term" value="C:membrane"/>
    <property type="evidence" value="ECO:0007669"/>
    <property type="project" value="InterPro"/>
</dbReference>
<dbReference type="Proteomes" id="UP000095395">
    <property type="component" value="Unassembled WGS sequence"/>
</dbReference>
<dbReference type="PANTHER" id="PTHR11927">
    <property type="entry name" value="GALACTOSIDE 2-L-FUCOSYLTRANSFERASE"/>
    <property type="match status" value="1"/>
</dbReference>
<keyword evidence="2 3" id="KW-0808">Transferase</keyword>
<dbReference type="RefSeq" id="WP_055301274.1">
    <property type="nucleotide sequence ID" value="NZ_CYYR01000003.1"/>
</dbReference>
<evidence type="ECO:0000256" key="1">
    <source>
        <dbReference type="ARBA" id="ARBA00022676"/>
    </source>
</evidence>
<dbReference type="PANTHER" id="PTHR11927:SF9">
    <property type="entry name" value="L-FUCOSYLTRANSFERASE"/>
    <property type="match status" value="1"/>
</dbReference>
<evidence type="ECO:0000313" key="3">
    <source>
        <dbReference type="EMBL" id="CUN51658.1"/>
    </source>
</evidence>
<accession>A0A173XMN6</accession>
<dbReference type="EMBL" id="CYYR01000003">
    <property type="protein sequence ID" value="CUN51658.1"/>
    <property type="molecule type" value="Genomic_DNA"/>
</dbReference>
<dbReference type="GO" id="GO:0008107">
    <property type="term" value="F:galactoside 2-alpha-L-fucosyltransferase activity"/>
    <property type="evidence" value="ECO:0007669"/>
    <property type="project" value="InterPro"/>
</dbReference>
<proteinExistence type="predicted"/>
<name>A0A173XMN6_9FIRM</name>
<evidence type="ECO:0000313" key="4">
    <source>
        <dbReference type="Proteomes" id="UP000095395"/>
    </source>
</evidence>
<protein>
    <submittedName>
        <fullName evidence="3">Glycosyl transferase family 11</fullName>
    </submittedName>
</protein>